<comment type="caution">
    <text evidence="2">The sequence shown here is derived from an EMBL/GenBank/DDBJ whole genome shotgun (WGS) entry which is preliminary data.</text>
</comment>
<proteinExistence type="predicted"/>
<feature type="domain" description="Glucosyltransferase 3-like C-terminal" evidence="1">
    <location>
        <begin position="293"/>
        <end position="352"/>
    </location>
</feature>
<gene>
    <name evidence="2" type="ORF">MOX91_00905</name>
</gene>
<evidence type="ECO:0000259" key="1">
    <source>
        <dbReference type="Pfam" id="PF26337"/>
    </source>
</evidence>
<dbReference type="InterPro" id="IPR058592">
    <property type="entry name" value="Gtf3_C"/>
</dbReference>
<organism evidence="2 3">
    <name type="scientific">Intestinicryptomonas porci</name>
    <dbReference type="NCBI Taxonomy" id="2926320"/>
    <lineage>
        <taxon>Bacteria</taxon>
        <taxon>Pseudomonadati</taxon>
        <taxon>Verrucomicrobiota</taxon>
        <taxon>Opitutia</taxon>
        <taxon>Opitutales</taxon>
        <taxon>Intestinicryptomonaceae</taxon>
        <taxon>Intestinicryptomonas</taxon>
    </lineage>
</organism>
<dbReference type="Pfam" id="PF26337">
    <property type="entry name" value="Gtf3_C"/>
    <property type="match status" value="1"/>
</dbReference>
<dbReference type="Gene3D" id="3.40.50.2000">
    <property type="entry name" value="Glycogen Phosphorylase B"/>
    <property type="match status" value="1"/>
</dbReference>
<reference evidence="2 3" key="1">
    <citation type="submission" date="2022-03" db="EMBL/GenBank/DDBJ databases">
        <title>Novel taxa within the pig intestine.</title>
        <authorList>
            <person name="Wylensek D."/>
            <person name="Bishof K."/>
            <person name="Afrizal A."/>
            <person name="Clavel T."/>
        </authorList>
    </citation>
    <scope>NUCLEOTIDE SEQUENCE [LARGE SCALE GENOMIC DNA]</scope>
    <source>
        <strain evidence="2 3">CLA-KB-P66</strain>
    </source>
</reference>
<evidence type="ECO:0000313" key="2">
    <source>
        <dbReference type="EMBL" id="MDX8414745.1"/>
    </source>
</evidence>
<evidence type="ECO:0000313" key="3">
    <source>
        <dbReference type="Proteomes" id="UP001275932"/>
    </source>
</evidence>
<dbReference type="EMBL" id="JALBUT010000001">
    <property type="protein sequence ID" value="MDX8414745.1"/>
    <property type="molecule type" value="Genomic_DNA"/>
</dbReference>
<accession>A0ABU4WGN0</accession>
<keyword evidence="3" id="KW-1185">Reference proteome</keyword>
<dbReference type="Proteomes" id="UP001275932">
    <property type="component" value="Unassembled WGS sequence"/>
</dbReference>
<sequence>MPDNSKRILLVSPSISDHLTDKIEKGLKSGRNVAEVLVAGVSRKELPVSENRTLLGSVVSASYFSRLALYPKMFFKIRNMMKNCDAVFSWSVDTAFISFLAAKSLRGKKFIYGYSDVHPVATRKRGIFPKIVRFIEKTIAKNSDMVVFTSPLFRTEYFGKMLGLDVKKYAVIENKIHRGYADFILKNYTPKPVPSGDFVFGYFGVLIYMDAFSFIKQAAKSGIKTLVRGLIGREGKEAELVSCVTNLVYGGKYKNPDDIPSMFSQIDISWMIHSFAPETNFEWQMTNRFYEALMMGVPVVVQKGTAHEDFVLRHDIGISIDIYSPEKSIEKLKKITVQDLERWRDNLKNLDKSHYLLGDGEYADMLDKVW</sequence>
<name>A0ABU4WGN0_9BACT</name>
<dbReference type="SUPFAM" id="SSF53756">
    <property type="entry name" value="UDP-Glycosyltransferase/glycogen phosphorylase"/>
    <property type="match status" value="1"/>
</dbReference>
<dbReference type="RefSeq" id="WP_370396194.1">
    <property type="nucleotide sequence ID" value="NZ_JALBUT010000001.1"/>
</dbReference>
<protein>
    <recommendedName>
        <fullName evidence="1">Glucosyltransferase 3-like C-terminal domain-containing protein</fullName>
    </recommendedName>
</protein>